<feature type="region of interest" description="Disordered" evidence="1">
    <location>
        <begin position="19"/>
        <end position="87"/>
    </location>
</feature>
<organism evidence="2 3">
    <name type="scientific">Nosocomiicoccus ampullae</name>
    <dbReference type="NCBI Taxonomy" id="489910"/>
    <lineage>
        <taxon>Bacteria</taxon>
        <taxon>Bacillati</taxon>
        <taxon>Bacillota</taxon>
        <taxon>Bacilli</taxon>
        <taxon>Bacillales</taxon>
        <taxon>Staphylococcaceae</taxon>
        <taxon>Nosocomiicoccus</taxon>
    </lineage>
</organism>
<evidence type="ECO:0000256" key="1">
    <source>
        <dbReference type="SAM" id="MobiDB-lite"/>
    </source>
</evidence>
<accession>A0A9Q2CZ87</accession>
<keyword evidence="2" id="KW-0449">Lipoprotein</keyword>
<protein>
    <submittedName>
        <fullName evidence="2">Uncharacterized lipoprotein YehR (DUF1307 family)</fullName>
    </submittedName>
</protein>
<dbReference type="RefSeq" id="WP_183673802.1">
    <property type="nucleotide sequence ID" value="NZ_CBCRYX010000007.1"/>
</dbReference>
<dbReference type="PROSITE" id="PS51257">
    <property type="entry name" value="PROKAR_LIPOPROTEIN"/>
    <property type="match status" value="1"/>
</dbReference>
<gene>
    <name evidence="2" type="ORF">HNQ45_000871</name>
</gene>
<feature type="compositionally biased region" description="Polar residues" evidence="1">
    <location>
        <begin position="67"/>
        <end position="87"/>
    </location>
</feature>
<keyword evidence="3" id="KW-1185">Reference proteome</keyword>
<feature type="compositionally biased region" description="Basic and acidic residues" evidence="1">
    <location>
        <begin position="45"/>
        <end position="64"/>
    </location>
</feature>
<reference evidence="2 3" key="1">
    <citation type="submission" date="2020-08" db="EMBL/GenBank/DDBJ databases">
        <title>Genomic Encyclopedia of Type Strains, Phase IV (KMG-IV): sequencing the most valuable type-strain genomes for metagenomic binning, comparative biology and taxonomic classification.</title>
        <authorList>
            <person name="Goeker M."/>
        </authorList>
    </citation>
    <scope>NUCLEOTIDE SEQUENCE [LARGE SCALE GENOMIC DNA]</scope>
    <source>
        <strain evidence="2 3">DSM 19163</strain>
    </source>
</reference>
<comment type="caution">
    <text evidence="2">The sequence shown here is derived from an EMBL/GenBank/DDBJ whole genome shotgun (WGS) entry which is preliminary data.</text>
</comment>
<evidence type="ECO:0000313" key="2">
    <source>
        <dbReference type="EMBL" id="MBB5175987.1"/>
    </source>
</evidence>
<sequence length="383" mass="43649">MKGKLLFLSATIVMLTACQSPTEETNEDTSTKNETNNEETSQENTSKENESSEDTSKDNGDNKIDTLANNDSDDNTSQGEVTTETYSNVVDGIEVEIEITADKENDILLTQHQVEKIPYEYYDLQNEEEADQLVKDENDYQNELLSDFPDDVAKVTAENLPDEKALKIDKFYNYSDPENVQRFLAYDIVEGDGTEETVSYESYIESLKEIGVIEDDSTSNSKLDKETLQEKVLLVADKQEVEKYDKYYYEANNDIENFYKMYVVDTKKDQILYEVQASEVAYSDLGVETEEDIEQLIEEKSKEFEEELKGVSDDIATFEIFNDEENEMIKVYHIVNYDSPENVKALTDADLVTEDDSGKGEDLVSHSKTIKTLSEEGGLREVK</sequence>
<proteinExistence type="predicted"/>
<dbReference type="Proteomes" id="UP000579136">
    <property type="component" value="Unassembled WGS sequence"/>
</dbReference>
<evidence type="ECO:0000313" key="3">
    <source>
        <dbReference type="Proteomes" id="UP000579136"/>
    </source>
</evidence>
<name>A0A9Q2CZ87_9STAP</name>
<dbReference type="AlphaFoldDB" id="A0A9Q2CZ87"/>
<dbReference type="EMBL" id="JACHHF010000004">
    <property type="protein sequence ID" value="MBB5175987.1"/>
    <property type="molecule type" value="Genomic_DNA"/>
</dbReference>